<dbReference type="PANTHER" id="PTHR40763">
    <property type="entry name" value="MEMBRANE PROTEIN-RELATED"/>
    <property type="match status" value="1"/>
</dbReference>
<sequence>MDQEARASDQDRESTVARLKTAYADGRLAPGEMEQRVERALTAVSHGDLAALTADLPERPGEVVTIRTRSGRVVRKGAWRVPRTLRVEAEYAHPHFDLSEAVIEHDRIDVELDLAYGSATIVLPPGATADADGVQTDWGGVFSKVPGAPVPGRPHLRVTGRLGYGRLRIRYPATGRFRWLKR</sequence>
<organism evidence="2 3">
    <name type="scientific">Herbidospora solisilvae</name>
    <dbReference type="NCBI Taxonomy" id="2696284"/>
    <lineage>
        <taxon>Bacteria</taxon>
        <taxon>Bacillati</taxon>
        <taxon>Actinomycetota</taxon>
        <taxon>Actinomycetes</taxon>
        <taxon>Streptosporangiales</taxon>
        <taxon>Streptosporangiaceae</taxon>
        <taxon>Herbidospora</taxon>
    </lineage>
</organism>
<evidence type="ECO:0000313" key="2">
    <source>
        <dbReference type="EMBL" id="NAS21728.1"/>
    </source>
</evidence>
<dbReference type="PANTHER" id="PTHR40763:SF5">
    <property type="entry name" value="MEMBRANE PROTEIN"/>
    <property type="match status" value="1"/>
</dbReference>
<gene>
    <name evidence="2" type="ORF">GT755_08520</name>
</gene>
<keyword evidence="3" id="KW-1185">Reference proteome</keyword>
<dbReference type="RefSeq" id="WP_161479136.1">
    <property type="nucleotide sequence ID" value="NZ_WXEW01000002.1"/>
</dbReference>
<comment type="caution">
    <text evidence="2">The sequence shown here is derived from an EMBL/GenBank/DDBJ whole genome shotgun (WGS) entry which is preliminary data.</text>
</comment>
<name>A0A7C9J7J0_9ACTN</name>
<dbReference type="Pfam" id="PF08044">
    <property type="entry name" value="DUF1707"/>
    <property type="match status" value="1"/>
</dbReference>
<reference evidence="2 3" key="1">
    <citation type="submission" date="2020-01" db="EMBL/GenBank/DDBJ databases">
        <title>Herbidospora sp. NEAU-GS84 nov., a novel actinomycete isolated from soil.</title>
        <authorList>
            <person name="Han L."/>
        </authorList>
    </citation>
    <scope>NUCLEOTIDE SEQUENCE [LARGE SCALE GENOMIC DNA]</scope>
    <source>
        <strain evidence="2 3">NEAU-GS84</strain>
    </source>
</reference>
<dbReference type="Proteomes" id="UP000479526">
    <property type="component" value="Unassembled WGS sequence"/>
</dbReference>
<accession>A0A7C9J7J0</accession>
<dbReference type="InterPro" id="IPR012551">
    <property type="entry name" value="DUF1707_SHOCT-like"/>
</dbReference>
<dbReference type="EMBL" id="WXEW01000002">
    <property type="protein sequence ID" value="NAS21728.1"/>
    <property type="molecule type" value="Genomic_DNA"/>
</dbReference>
<evidence type="ECO:0000259" key="1">
    <source>
        <dbReference type="Pfam" id="PF08044"/>
    </source>
</evidence>
<feature type="domain" description="DUF1707" evidence="1">
    <location>
        <begin position="6"/>
        <end position="57"/>
    </location>
</feature>
<protein>
    <submittedName>
        <fullName evidence="2">DUF1707 domain-containing protein</fullName>
    </submittedName>
</protein>
<dbReference type="AlphaFoldDB" id="A0A7C9J7J0"/>
<proteinExistence type="predicted"/>
<evidence type="ECO:0000313" key="3">
    <source>
        <dbReference type="Proteomes" id="UP000479526"/>
    </source>
</evidence>